<dbReference type="RefSeq" id="WP_182307161.1">
    <property type="nucleotide sequence ID" value="NZ_CP059896.1"/>
</dbReference>
<dbReference type="Gene3D" id="3.30.2310.20">
    <property type="entry name" value="RelE-like"/>
    <property type="match status" value="1"/>
</dbReference>
<accession>A0ABV7I3I0</accession>
<proteinExistence type="predicted"/>
<dbReference type="InterPro" id="IPR035093">
    <property type="entry name" value="RelE/ParE_toxin_dom_sf"/>
</dbReference>
<sequence>MGRILRRPLFVDDVRSVWTFIAADSHEEADKFVRALEQRYTMLASNPLLGTRRFPNHPNTRLFPFRRYLIIYQPLSEGDGIELIRLLHAARDYRRFFDD</sequence>
<dbReference type="InterPro" id="IPR007712">
    <property type="entry name" value="RelE/ParE_toxin"/>
</dbReference>
<dbReference type="Proteomes" id="UP001595647">
    <property type="component" value="Unassembled WGS sequence"/>
</dbReference>
<evidence type="ECO:0000256" key="1">
    <source>
        <dbReference type="ARBA" id="ARBA00022649"/>
    </source>
</evidence>
<keyword evidence="1" id="KW-1277">Toxin-antitoxin system</keyword>
<gene>
    <name evidence="2" type="ORF">ACFOHV_12815</name>
</gene>
<evidence type="ECO:0000313" key="2">
    <source>
        <dbReference type="EMBL" id="MFC3164153.1"/>
    </source>
</evidence>
<dbReference type="Pfam" id="PF05016">
    <property type="entry name" value="ParE_toxin"/>
    <property type="match status" value="1"/>
</dbReference>
<keyword evidence="3" id="KW-1185">Reference proteome</keyword>
<dbReference type="EMBL" id="JBHRTG010000019">
    <property type="protein sequence ID" value="MFC3164153.1"/>
    <property type="molecule type" value="Genomic_DNA"/>
</dbReference>
<name>A0ABV7I3I0_9HYPH</name>
<evidence type="ECO:0000313" key="3">
    <source>
        <dbReference type="Proteomes" id="UP001595647"/>
    </source>
</evidence>
<organism evidence="2 3">
    <name type="scientific">Ciceribacter thiooxidans</name>
    <dbReference type="NCBI Taxonomy" id="1969821"/>
    <lineage>
        <taxon>Bacteria</taxon>
        <taxon>Pseudomonadati</taxon>
        <taxon>Pseudomonadota</taxon>
        <taxon>Alphaproteobacteria</taxon>
        <taxon>Hyphomicrobiales</taxon>
        <taxon>Rhizobiaceae</taxon>
        <taxon>Ciceribacter</taxon>
    </lineage>
</organism>
<protein>
    <submittedName>
        <fullName evidence="2">Type II toxin-antitoxin system RelE/ParE family toxin</fullName>
    </submittedName>
</protein>
<comment type="caution">
    <text evidence="2">The sequence shown here is derived from an EMBL/GenBank/DDBJ whole genome shotgun (WGS) entry which is preliminary data.</text>
</comment>
<reference evidence="3" key="1">
    <citation type="journal article" date="2019" name="Int. J. Syst. Evol. Microbiol.">
        <title>The Global Catalogue of Microorganisms (GCM) 10K type strain sequencing project: providing services to taxonomists for standard genome sequencing and annotation.</title>
        <authorList>
            <consortium name="The Broad Institute Genomics Platform"/>
            <consortium name="The Broad Institute Genome Sequencing Center for Infectious Disease"/>
            <person name="Wu L."/>
            <person name="Ma J."/>
        </authorList>
    </citation>
    <scope>NUCLEOTIDE SEQUENCE [LARGE SCALE GENOMIC DNA]</scope>
    <source>
        <strain evidence="3">KCTC 52231</strain>
    </source>
</reference>